<name>A0A9W7DGE2_AMBMO</name>
<feature type="region of interest" description="Disordered" evidence="1">
    <location>
        <begin position="1"/>
        <end position="21"/>
    </location>
</feature>
<sequence>MSSDNKQEVEQPTPHSKKLDQPTSKKCICIFCGSSSGNNPEYSKQATQLGKLLAEKNYGLIYGGGTTGLMGTVAKSACSNGGYVHGIIPRALVAKERSNNDSTQDETRGQREGDGEQENLEDDEILSYGSTTMVNDMHTRKQLMGKKADGGFVAMPGGYGTLEEIMEVISWSRMGLHSKPIVFFNINGLYDKFIQCIEDIIEAGFMSKDSINIFKVANTAEEVIEQLDSYVVPDGRFNLDWDQK</sequence>
<evidence type="ECO:0000256" key="1">
    <source>
        <dbReference type="SAM" id="MobiDB-lite"/>
    </source>
</evidence>
<accession>A0A9W7DGE2</accession>
<dbReference type="Pfam" id="PF03641">
    <property type="entry name" value="Lysine_decarbox"/>
    <property type="match status" value="1"/>
</dbReference>
<dbReference type="Gene3D" id="3.40.50.450">
    <property type="match status" value="1"/>
</dbReference>
<dbReference type="NCBIfam" id="TIGR00730">
    <property type="entry name" value="Rossman fold protein, TIGR00730 family"/>
    <property type="match status" value="1"/>
</dbReference>
<keyword evidence="3" id="KW-1185">Reference proteome</keyword>
<evidence type="ECO:0000313" key="2">
    <source>
        <dbReference type="EMBL" id="GMG32032.1"/>
    </source>
</evidence>
<dbReference type="AlphaFoldDB" id="A0A9W7DGE2"/>
<dbReference type="SUPFAM" id="SSF102405">
    <property type="entry name" value="MCP/YpsA-like"/>
    <property type="match status" value="1"/>
</dbReference>
<dbReference type="GO" id="GO:0016799">
    <property type="term" value="F:hydrolase activity, hydrolyzing N-glycosyl compounds"/>
    <property type="evidence" value="ECO:0007669"/>
    <property type="project" value="TreeGrafter"/>
</dbReference>
<dbReference type="InterPro" id="IPR005269">
    <property type="entry name" value="LOG"/>
</dbReference>
<dbReference type="PANTHER" id="PTHR31223:SF70">
    <property type="entry name" value="LOG FAMILY PROTEIN YJL055W"/>
    <property type="match status" value="1"/>
</dbReference>
<dbReference type="GO" id="GO:0005829">
    <property type="term" value="C:cytosol"/>
    <property type="evidence" value="ECO:0007669"/>
    <property type="project" value="TreeGrafter"/>
</dbReference>
<feature type="compositionally biased region" description="Basic and acidic residues" evidence="1">
    <location>
        <begin position="94"/>
        <end position="114"/>
    </location>
</feature>
<dbReference type="InterPro" id="IPR031100">
    <property type="entry name" value="LOG_fam"/>
</dbReference>
<dbReference type="GO" id="GO:0009691">
    <property type="term" value="P:cytokinin biosynthetic process"/>
    <property type="evidence" value="ECO:0007669"/>
    <property type="project" value="InterPro"/>
</dbReference>
<dbReference type="PANTHER" id="PTHR31223">
    <property type="entry name" value="LOG FAMILY PROTEIN YJL055W"/>
    <property type="match status" value="1"/>
</dbReference>
<dbReference type="EMBL" id="BSXU01001884">
    <property type="protein sequence ID" value="GMG32032.1"/>
    <property type="molecule type" value="Genomic_DNA"/>
</dbReference>
<proteinExistence type="predicted"/>
<protein>
    <submittedName>
        <fullName evidence="2">Unnamed protein product</fullName>
    </submittedName>
</protein>
<evidence type="ECO:0000313" key="3">
    <source>
        <dbReference type="Proteomes" id="UP001165063"/>
    </source>
</evidence>
<dbReference type="Proteomes" id="UP001165063">
    <property type="component" value="Unassembled WGS sequence"/>
</dbReference>
<reference evidence="2" key="1">
    <citation type="submission" date="2023-04" db="EMBL/GenBank/DDBJ databases">
        <title>Ambrosiozyma monospora NBRC 1965.</title>
        <authorList>
            <person name="Ichikawa N."/>
            <person name="Sato H."/>
            <person name="Tonouchi N."/>
        </authorList>
    </citation>
    <scope>NUCLEOTIDE SEQUENCE</scope>
    <source>
        <strain evidence="2">NBRC 1965</strain>
    </source>
</reference>
<feature type="region of interest" description="Disordered" evidence="1">
    <location>
        <begin position="94"/>
        <end position="122"/>
    </location>
</feature>
<comment type="caution">
    <text evidence="2">The sequence shown here is derived from an EMBL/GenBank/DDBJ whole genome shotgun (WGS) entry which is preliminary data.</text>
</comment>
<organism evidence="2 3">
    <name type="scientific">Ambrosiozyma monospora</name>
    <name type="common">Yeast</name>
    <name type="synonym">Endomycopsis monosporus</name>
    <dbReference type="NCBI Taxonomy" id="43982"/>
    <lineage>
        <taxon>Eukaryota</taxon>
        <taxon>Fungi</taxon>
        <taxon>Dikarya</taxon>
        <taxon>Ascomycota</taxon>
        <taxon>Saccharomycotina</taxon>
        <taxon>Pichiomycetes</taxon>
        <taxon>Pichiales</taxon>
        <taxon>Pichiaceae</taxon>
        <taxon>Ambrosiozyma</taxon>
    </lineage>
</organism>
<gene>
    <name evidence="2" type="ORF">Amon01_000408600</name>
</gene>
<dbReference type="OrthoDB" id="414463at2759"/>